<dbReference type="Proteomes" id="UP000681526">
    <property type="component" value="Unassembled WGS sequence"/>
</dbReference>
<keyword evidence="5 6" id="KW-0472">Membrane</keyword>
<evidence type="ECO:0000256" key="6">
    <source>
        <dbReference type="SAM" id="Phobius"/>
    </source>
</evidence>
<evidence type="ECO:0000256" key="2">
    <source>
        <dbReference type="ARBA" id="ARBA00022475"/>
    </source>
</evidence>
<gene>
    <name evidence="7" type="primary">txxe 2759-atpI</name>
    <name evidence="7" type="ORF">TXXE_15570</name>
</gene>
<keyword evidence="8" id="KW-1185">Reference proteome</keyword>
<evidence type="ECO:0000256" key="1">
    <source>
        <dbReference type="ARBA" id="ARBA00004651"/>
    </source>
</evidence>
<feature type="transmembrane region" description="Helical" evidence="6">
    <location>
        <begin position="7"/>
        <end position="26"/>
    </location>
</feature>
<keyword evidence="4 6" id="KW-1133">Transmembrane helix</keyword>
<feature type="transmembrane region" description="Helical" evidence="6">
    <location>
        <begin position="96"/>
        <end position="115"/>
    </location>
</feature>
<dbReference type="EMBL" id="CAJRAY010000081">
    <property type="protein sequence ID" value="CAG5091397.1"/>
    <property type="molecule type" value="Genomic_DNA"/>
</dbReference>
<organism evidence="7 8">
    <name type="scientific">Thermobacillus xylanilyticus</name>
    <dbReference type="NCBI Taxonomy" id="76633"/>
    <lineage>
        <taxon>Bacteria</taxon>
        <taxon>Bacillati</taxon>
        <taxon>Bacillota</taxon>
        <taxon>Bacilli</taxon>
        <taxon>Bacillales</taxon>
        <taxon>Paenibacillaceae</taxon>
        <taxon>Thermobacillus</taxon>
    </lineage>
</organism>
<dbReference type="Pfam" id="PF03899">
    <property type="entry name" value="ATP-synt_I"/>
    <property type="match status" value="1"/>
</dbReference>
<proteinExistence type="predicted"/>
<dbReference type="InterPro" id="IPR039072">
    <property type="entry name" value="ATP_synth_I_Bacilli"/>
</dbReference>
<name>A0ABM8V7Z7_THEXY</name>
<accession>A0ABM8V7Z7</accession>
<keyword evidence="3 6" id="KW-0812">Transmembrane</keyword>
<dbReference type="InterPro" id="IPR005598">
    <property type="entry name" value="ATP_synth_I"/>
</dbReference>
<dbReference type="PANTHER" id="PTHR40035:SF1">
    <property type="entry name" value="ATP SYNTHASE PROTEIN I"/>
    <property type="match status" value="1"/>
</dbReference>
<comment type="caution">
    <text evidence="7">The sequence shown here is derived from an EMBL/GenBank/DDBJ whole genome shotgun (WGS) entry which is preliminary data.</text>
</comment>
<evidence type="ECO:0000313" key="8">
    <source>
        <dbReference type="Proteomes" id="UP000681526"/>
    </source>
</evidence>
<evidence type="ECO:0000256" key="3">
    <source>
        <dbReference type="ARBA" id="ARBA00022692"/>
    </source>
</evidence>
<sequence>MNDILRRAVRLSLFTMSALLMAWALYPEGRTVAAGLLLGICGSLVNAFLLRRRVEMIARSALEGGKRTSLGLASRLAVILLAVMACYRFPEYFSLPATLAACFYVQFAVFFFAAVHNRNVRNGKG</sequence>
<evidence type="ECO:0000313" key="7">
    <source>
        <dbReference type="EMBL" id="CAG5091397.1"/>
    </source>
</evidence>
<feature type="transmembrane region" description="Helical" evidence="6">
    <location>
        <begin position="70"/>
        <end position="90"/>
    </location>
</feature>
<evidence type="ECO:0000256" key="5">
    <source>
        <dbReference type="ARBA" id="ARBA00023136"/>
    </source>
</evidence>
<keyword evidence="2" id="KW-1003">Cell membrane</keyword>
<comment type="subcellular location">
    <subcellularLocation>
        <location evidence="1">Cell membrane</location>
        <topology evidence="1">Multi-pass membrane protein</topology>
    </subcellularLocation>
</comment>
<feature type="transmembrane region" description="Helical" evidence="6">
    <location>
        <begin position="32"/>
        <end position="50"/>
    </location>
</feature>
<reference evidence="7 8" key="1">
    <citation type="submission" date="2021-04" db="EMBL/GenBank/DDBJ databases">
        <authorList>
            <person name="Rakotoarivonina H."/>
        </authorList>
    </citation>
    <scope>NUCLEOTIDE SEQUENCE [LARGE SCALE GENOMIC DNA]</scope>
    <source>
        <strain evidence="7 8">XE</strain>
    </source>
</reference>
<protein>
    <submittedName>
        <fullName evidence="7">ATP synthase subunit I</fullName>
    </submittedName>
</protein>
<dbReference type="PANTHER" id="PTHR40035">
    <property type="entry name" value="ATP SYNTHASE PROTEIN I"/>
    <property type="match status" value="1"/>
</dbReference>
<evidence type="ECO:0000256" key="4">
    <source>
        <dbReference type="ARBA" id="ARBA00022989"/>
    </source>
</evidence>
<dbReference type="RefSeq" id="WP_213485567.1">
    <property type="nucleotide sequence ID" value="NZ_CAJRAY010000081.1"/>
</dbReference>